<feature type="transmembrane region" description="Helical" evidence="1">
    <location>
        <begin position="122"/>
        <end position="139"/>
    </location>
</feature>
<dbReference type="PANTHER" id="PTHR22911:SF103">
    <property type="entry name" value="BLR2811 PROTEIN"/>
    <property type="match status" value="1"/>
</dbReference>
<feature type="domain" description="EamA" evidence="2">
    <location>
        <begin position="149"/>
        <end position="273"/>
    </location>
</feature>
<evidence type="ECO:0000259" key="2">
    <source>
        <dbReference type="Pfam" id="PF00892"/>
    </source>
</evidence>
<dbReference type="Gene3D" id="1.10.3730.20">
    <property type="match status" value="1"/>
</dbReference>
<dbReference type="Pfam" id="PF00892">
    <property type="entry name" value="EamA"/>
    <property type="match status" value="2"/>
</dbReference>
<reference evidence="4" key="1">
    <citation type="journal article" date="2019" name="Int. J. Syst. Evol. Microbiol.">
        <title>The Global Catalogue of Microorganisms (GCM) 10K type strain sequencing project: providing services to taxonomists for standard genome sequencing and annotation.</title>
        <authorList>
            <consortium name="The Broad Institute Genomics Platform"/>
            <consortium name="The Broad Institute Genome Sequencing Center for Infectious Disease"/>
            <person name="Wu L."/>
            <person name="Ma J."/>
        </authorList>
    </citation>
    <scope>NUCLEOTIDE SEQUENCE [LARGE SCALE GENOMIC DNA]</scope>
    <source>
        <strain evidence="4">KCTC 52039</strain>
    </source>
</reference>
<dbReference type="Proteomes" id="UP001595547">
    <property type="component" value="Unassembled WGS sequence"/>
</dbReference>
<sequence>MNNRKGILLMIAAIAAFAVQDALSRLLAGNYNTLMVVMIRYWVFAAFVITLALRRPEGLRAALRSRRPFAQFLRATMLVIEICVMVYAYTLIGLINAHAVFAVCPLIVVALSGPILGERLTWQRWATVGVGLIGVLIILRPGQGVFSWPALLPLITAFFFASYSVLTRLTARDEAFFPSFFWPAFLGAIMMTALGLPQWQPIQAQDWPIFATYATISILSNWLLQKTYEVAEASAVQPFAYLHFVFIALLGITFFGEELALPVLIGAALIIAAGIYSLWQTRAAPGDATNQVTP</sequence>
<feature type="transmembrane region" description="Helical" evidence="1">
    <location>
        <begin position="72"/>
        <end position="89"/>
    </location>
</feature>
<feature type="transmembrane region" description="Helical" evidence="1">
    <location>
        <begin position="175"/>
        <end position="195"/>
    </location>
</feature>
<comment type="caution">
    <text evidence="3">The sequence shown here is derived from an EMBL/GenBank/DDBJ whole genome shotgun (WGS) entry which is preliminary data.</text>
</comment>
<protein>
    <submittedName>
        <fullName evidence="3">DMT family transporter</fullName>
    </submittedName>
</protein>
<evidence type="ECO:0000256" key="1">
    <source>
        <dbReference type="SAM" id="Phobius"/>
    </source>
</evidence>
<keyword evidence="1" id="KW-1133">Transmembrane helix</keyword>
<dbReference type="InterPro" id="IPR000620">
    <property type="entry name" value="EamA_dom"/>
</dbReference>
<dbReference type="InterPro" id="IPR037185">
    <property type="entry name" value="EmrE-like"/>
</dbReference>
<feature type="transmembrane region" description="Helical" evidence="1">
    <location>
        <begin position="207"/>
        <end position="224"/>
    </location>
</feature>
<feature type="domain" description="EamA" evidence="2">
    <location>
        <begin position="5"/>
        <end position="139"/>
    </location>
</feature>
<evidence type="ECO:0000313" key="4">
    <source>
        <dbReference type="Proteomes" id="UP001595547"/>
    </source>
</evidence>
<accession>A0ABV7J7S2</accession>
<keyword evidence="1" id="KW-0472">Membrane</keyword>
<dbReference type="PANTHER" id="PTHR22911">
    <property type="entry name" value="ACYL-MALONYL CONDENSING ENZYME-RELATED"/>
    <property type="match status" value="1"/>
</dbReference>
<feature type="transmembrane region" description="Helical" evidence="1">
    <location>
        <begin position="236"/>
        <end position="255"/>
    </location>
</feature>
<proteinExistence type="predicted"/>
<feature type="transmembrane region" description="Helical" evidence="1">
    <location>
        <begin position="95"/>
        <end position="115"/>
    </location>
</feature>
<dbReference type="SUPFAM" id="SSF103481">
    <property type="entry name" value="Multidrug resistance efflux transporter EmrE"/>
    <property type="match status" value="2"/>
</dbReference>
<dbReference type="RefSeq" id="WP_380074619.1">
    <property type="nucleotide sequence ID" value="NZ_JBHRTO010000002.1"/>
</dbReference>
<keyword evidence="1" id="KW-0812">Transmembrane</keyword>
<keyword evidence="4" id="KW-1185">Reference proteome</keyword>
<feature type="transmembrane region" description="Helical" evidence="1">
    <location>
        <begin position="34"/>
        <end position="52"/>
    </location>
</feature>
<dbReference type="EMBL" id="JBHRTO010000002">
    <property type="protein sequence ID" value="MFC3182964.1"/>
    <property type="molecule type" value="Genomic_DNA"/>
</dbReference>
<feature type="transmembrane region" description="Helical" evidence="1">
    <location>
        <begin position="145"/>
        <end position="163"/>
    </location>
</feature>
<evidence type="ECO:0000313" key="3">
    <source>
        <dbReference type="EMBL" id="MFC3182964.1"/>
    </source>
</evidence>
<organism evidence="3 4">
    <name type="scientific">Cypionkella sinensis</name>
    <dbReference type="NCBI Taxonomy" id="1756043"/>
    <lineage>
        <taxon>Bacteria</taxon>
        <taxon>Pseudomonadati</taxon>
        <taxon>Pseudomonadota</taxon>
        <taxon>Alphaproteobacteria</taxon>
        <taxon>Rhodobacterales</taxon>
        <taxon>Paracoccaceae</taxon>
        <taxon>Cypionkella</taxon>
    </lineage>
</organism>
<feature type="transmembrane region" description="Helical" evidence="1">
    <location>
        <begin position="261"/>
        <end position="279"/>
    </location>
</feature>
<name>A0ABV7J7S2_9RHOB</name>
<gene>
    <name evidence="3" type="ORF">ACFOGH_18340</name>
</gene>